<dbReference type="GeneID" id="91484601"/>
<sequence length="190" mass="20662">MPATRHLYLARHAEAEHENGSLTGKGRHQAVALGRRLRRAGVDRLHHGPLARTAQTARLVARELGATPVRAPEAGDYAPHLPLRAELPQEHADGVLDFVASLPEHERLPGPALAHRALERFTGPVEGEHERHEAVITHSYLVGWLVCVALVAPAWRWTTLAPANAALTVLRYPPGRPASVLAFNDTAHLG</sequence>
<keyword evidence="1" id="KW-0378">Hydrolase</keyword>
<dbReference type="STRING" id="446468.Ndas_2012"/>
<dbReference type="HOGENOM" id="CLU_118076_0_0_11"/>
<dbReference type="EMBL" id="CP002040">
    <property type="protein sequence ID" value="ADH67438.1"/>
    <property type="molecule type" value="Genomic_DNA"/>
</dbReference>
<evidence type="ECO:0000256" key="1">
    <source>
        <dbReference type="ARBA" id="ARBA00022801"/>
    </source>
</evidence>
<keyword evidence="3" id="KW-1185">Reference proteome</keyword>
<dbReference type="InterPro" id="IPR051021">
    <property type="entry name" value="Mito_Ser/Thr_phosphatase"/>
</dbReference>
<protein>
    <submittedName>
        <fullName evidence="2">Phosphoglycerate mutase</fullName>
    </submittedName>
</protein>
<name>D7B766_NOCDD</name>
<organism evidence="2 3">
    <name type="scientific">Nocardiopsis dassonvillei (strain ATCC 23218 / DSM 43111 / CIP 107115 / JCM 7437 / KCTC 9190 / NBRC 14626 / NCTC 10488 / NRRL B-5397 / IMRU 509)</name>
    <name type="common">Actinomadura dassonvillei</name>
    <dbReference type="NCBI Taxonomy" id="446468"/>
    <lineage>
        <taxon>Bacteria</taxon>
        <taxon>Bacillati</taxon>
        <taxon>Actinomycetota</taxon>
        <taxon>Actinomycetes</taxon>
        <taxon>Streptosporangiales</taxon>
        <taxon>Nocardiopsidaceae</taxon>
        <taxon>Nocardiopsis</taxon>
    </lineage>
</organism>
<dbReference type="RefSeq" id="WP_013153045.1">
    <property type="nucleotide sequence ID" value="NC_014210.1"/>
</dbReference>
<dbReference type="Pfam" id="PF00300">
    <property type="entry name" value="His_Phos_1"/>
    <property type="match status" value="1"/>
</dbReference>
<dbReference type="KEGG" id="nda:Ndas_2012"/>
<dbReference type="PANTHER" id="PTHR20935:SF0">
    <property type="entry name" value="SERINE_THREONINE-PROTEIN PHOSPHATASE PGAM5, MITOCHONDRIAL"/>
    <property type="match status" value="1"/>
</dbReference>
<evidence type="ECO:0000313" key="2">
    <source>
        <dbReference type="EMBL" id="ADH67438.1"/>
    </source>
</evidence>
<dbReference type="eggNOG" id="COG0406">
    <property type="taxonomic scope" value="Bacteria"/>
</dbReference>
<gene>
    <name evidence="2" type="ordered locus">Ndas_2012</name>
</gene>
<dbReference type="InterPro" id="IPR029033">
    <property type="entry name" value="His_PPase_superfam"/>
</dbReference>
<evidence type="ECO:0000313" key="3">
    <source>
        <dbReference type="Proteomes" id="UP000002219"/>
    </source>
</evidence>
<accession>D7B766</accession>
<dbReference type="GO" id="GO:0016787">
    <property type="term" value="F:hydrolase activity"/>
    <property type="evidence" value="ECO:0007669"/>
    <property type="project" value="UniProtKB-KW"/>
</dbReference>
<dbReference type="SUPFAM" id="SSF53254">
    <property type="entry name" value="Phosphoglycerate mutase-like"/>
    <property type="match status" value="1"/>
</dbReference>
<dbReference type="CDD" id="cd07067">
    <property type="entry name" value="HP_PGM_like"/>
    <property type="match status" value="1"/>
</dbReference>
<dbReference type="AlphaFoldDB" id="D7B766"/>
<dbReference type="OrthoDB" id="9800841at2"/>
<dbReference type="PANTHER" id="PTHR20935">
    <property type="entry name" value="PHOSPHOGLYCERATE MUTASE-RELATED"/>
    <property type="match status" value="1"/>
</dbReference>
<dbReference type="InterPro" id="IPR013078">
    <property type="entry name" value="His_Pase_superF_clade-1"/>
</dbReference>
<dbReference type="Proteomes" id="UP000002219">
    <property type="component" value="Chromosome 1"/>
</dbReference>
<reference evidence="2 3" key="1">
    <citation type="journal article" date="2010" name="Stand. Genomic Sci.">
        <title>Complete genome sequence of Nocardiopsis dassonvillei type strain (IMRU 509).</title>
        <authorList>
            <person name="Sun H."/>
            <person name="Lapidus A."/>
            <person name="Nolan M."/>
            <person name="Lucas S."/>
            <person name="Del Rio T.G."/>
            <person name="Tice H."/>
            <person name="Cheng J.F."/>
            <person name="Tapia R."/>
            <person name="Han C."/>
            <person name="Goodwin L."/>
            <person name="Pitluck S."/>
            <person name="Pagani I."/>
            <person name="Ivanova N."/>
            <person name="Mavromatis K."/>
            <person name="Mikhailova N."/>
            <person name="Pati A."/>
            <person name="Chen A."/>
            <person name="Palaniappan K."/>
            <person name="Land M."/>
            <person name="Hauser L."/>
            <person name="Chang Y.J."/>
            <person name="Jeffries C.D."/>
            <person name="Djao O.D."/>
            <person name="Rohde M."/>
            <person name="Sikorski J."/>
            <person name="Goker M."/>
            <person name="Woyke T."/>
            <person name="Bristow J."/>
            <person name="Eisen J.A."/>
            <person name="Markowitz V."/>
            <person name="Hugenholtz P."/>
            <person name="Kyrpides N.C."/>
            <person name="Klenk H.P."/>
        </authorList>
    </citation>
    <scope>NUCLEOTIDE SEQUENCE [LARGE SCALE GENOMIC DNA]</scope>
    <source>
        <strain evidence="3">ATCC 23218 / DSM 43111 / CIP 107115 / JCM 7437 / KCTC 9190 / NBRC 14626 / NCTC 10488 / NRRL B-5397 / IMRU 509</strain>
    </source>
</reference>
<proteinExistence type="predicted"/>
<dbReference type="Gene3D" id="3.40.50.1240">
    <property type="entry name" value="Phosphoglycerate mutase-like"/>
    <property type="match status" value="1"/>
</dbReference>